<dbReference type="PANTHER" id="PTHR31360:SF0">
    <property type="entry name" value="OIL BODY-ASSOCIATED PROTEIN 1B"/>
    <property type="match status" value="1"/>
</dbReference>
<name>A0A9N9FMU8_9GLOM</name>
<dbReference type="Pfam" id="PF06884">
    <property type="entry name" value="DUF1264"/>
    <property type="match status" value="1"/>
</dbReference>
<proteinExistence type="inferred from homology"/>
<accession>A0A9N9FMU8</accession>
<dbReference type="InterPro" id="IPR010686">
    <property type="entry name" value="OBAP-like"/>
</dbReference>
<evidence type="ECO:0000313" key="3">
    <source>
        <dbReference type="Proteomes" id="UP000789508"/>
    </source>
</evidence>
<comment type="similarity">
    <text evidence="1">Belongs to the OBAP family.</text>
</comment>
<evidence type="ECO:0000313" key="2">
    <source>
        <dbReference type="EMBL" id="CAG8544022.1"/>
    </source>
</evidence>
<organism evidence="2 3">
    <name type="scientific">Ambispora leptoticha</name>
    <dbReference type="NCBI Taxonomy" id="144679"/>
    <lineage>
        <taxon>Eukaryota</taxon>
        <taxon>Fungi</taxon>
        <taxon>Fungi incertae sedis</taxon>
        <taxon>Mucoromycota</taxon>
        <taxon>Glomeromycotina</taxon>
        <taxon>Glomeromycetes</taxon>
        <taxon>Archaeosporales</taxon>
        <taxon>Ambisporaceae</taxon>
        <taxon>Ambispora</taxon>
    </lineage>
</organism>
<dbReference type="EMBL" id="CAJVPS010001590">
    <property type="protein sequence ID" value="CAG8544022.1"/>
    <property type="molecule type" value="Genomic_DNA"/>
</dbReference>
<dbReference type="AlphaFoldDB" id="A0A9N9FMU8"/>
<comment type="caution">
    <text evidence="2">The sequence shown here is derived from an EMBL/GenBank/DDBJ whole genome shotgun (WGS) entry which is preliminary data.</text>
</comment>
<sequence length="239" mass="27198">MTSTENEPVSDTKTTIGTKVLKAVTGATQNFKPLSNIHEHVCGFHFYAHDMTRQLEVHHYCSHLNNDVRQCVLYDSNEANARLIGVEYIISPKLFMGLPEDEKKYWHSHVYEVKSGLLTAPMASAIPKSAAEQAENKIMEDLIDTYGKTWFFWQVDRGDPLPYGPPQLVMVPLDDSQVDMSKVLARDEKFKVSTADKRKVREKIFPKYKLDPAADHWATRADGQAYQTDVVLVPQKKKT</sequence>
<dbReference type="Proteomes" id="UP000789508">
    <property type="component" value="Unassembled WGS sequence"/>
</dbReference>
<evidence type="ECO:0000256" key="1">
    <source>
        <dbReference type="ARBA" id="ARBA00009740"/>
    </source>
</evidence>
<protein>
    <submittedName>
        <fullName evidence="2">681_t:CDS:1</fullName>
    </submittedName>
</protein>
<keyword evidence="3" id="KW-1185">Reference proteome</keyword>
<dbReference type="PANTHER" id="PTHR31360">
    <property type="match status" value="1"/>
</dbReference>
<dbReference type="OrthoDB" id="1901244at2759"/>
<gene>
    <name evidence="2" type="ORF">ALEPTO_LOCUS5551</name>
</gene>
<reference evidence="2" key="1">
    <citation type="submission" date="2021-06" db="EMBL/GenBank/DDBJ databases">
        <authorList>
            <person name="Kallberg Y."/>
            <person name="Tangrot J."/>
            <person name="Rosling A."/>
        </authorList>
    </citation>
    <scope>NUCLEOTIDE SEQUENCE</scope>
    <source>
        <strain evidence="2">FL130A</strain>
    </source>
</reference>